<gene>
    <name evidence="10" type="primary">cas1</name>
    <name evidence="11" type="ORF">HMPREF0742_02684</name>
</gene>
<feature type="binding site" evidence="10">
    <location>
        <position position="219"/>
    </location>
    <ligand>
        <name>Mn(2+)</name>
        <dbReference type="ChEBI" id="CHEBI:29035"/>
    </ligand>
</feature>
<comment type="function">
    <text evidence="10">CRISPR (clustered regularly interspaced short palindromic repeat), is an adaptive immune system that provides protection against mobile genetic elements (viruses, transposable elements and conjugative plasmids). CRISPR clusters contain spacers, sequences complementary to antecedent mobile elements, and target invading nucleic acids. CRISPR clusters are transcribed and processed into CRISPR RNA (crRNA). Acts as a dsDNA endonuclease. Involved in the integration of spacer DNA into the CRISPR cassette.</text>
</comment>
<dbReference type="GO" id="GO:0046872">
    <property type="term" value="F:metal ion binding"/>
    <property type="evidence" value="ECO:0007669"/>
    <property type="project" value="UniProtKB-UniRule"/>
</dbReference>
<dbReference type="Pfam" id="PF01867">
    <property type="entry name" value="Cas_Cas1"/>
    <property type="match status" value="1"/>
</dbReference>
<feature type="binding site" evidence="10">
    <location>
        <position position="204"/>
    </location>
    <ligand>
        <name>Mn(2+)</name>
        <dbReference type="ChEBI" id="CHEBI:29035"/>
    </ligand>
</feature>
<sequence length="308" mass="34273">MDSKWRVLDLTAFEGFVSYERGRLKVGERSAPLAEVDFILLGPGCSWGYGLVGGLERFDVAAAICDWKNTPISTLYHWSSNTKVFTRHEAQAQLTLPRSKNAWKQIIKAKLRGQANALDAMGRPNAEQLRAFARAVKSGDPNNLEGQGARLYWSSYMPEGGFRRNQVGDDTVNGMLNYGYTILRGRVLTRVIAAGLSPTLSLFHRNRSNGFALVDDLMEPFRPAVDYAVYKLLLGGATELGRPEKAALVGVLAEKISEDQDFTVRSVIEDFCIEFALYVEGKRERLSVPTWERVMNGDEAEKEGERGG</sequence>
<evidence type="ECO:0000256" key="3">
    <source>
        <dbReference type="ARBA" id="ARBA00022759"/>
    </source>
</evidence>
<accession>U7UYR5</accession>
<evidence type="ECO:0000256" key="2">
    <source>
        <dbReference type="ARBA" id="ARBA00022723"/>
    </source>
</evidence>
<dbReference type="NCBIfam" id="TIGR03639">
    <property type="entry name" value="cas1_NMENI"/>
    <property type="match status" value="1"/>
</dbReference>
<dbReference type="GO" id="GO:0043571">
    <property type="term" value="P:maintenance of CRISPR repeat elements"/>
    <property type="evidence" value="ECO:0007669"/>
    <property type="project" value="UniProtKB-UniRule"/>
</dbReference>
<dbReference type="EC" id="3.1.-.-" evidence="10"/>
<keyword evidence="5 10" id="KW-0460">Magnesium</keyword>
<dbReference type="Gene3D" id="1.20.120.920">
    <property type="entry name" value="CRISPR-associated endonuclease Cas1, C-terminal domain"/>
    <property type="match status" value="1"/>
</dbReference>
<evidence type="ECO:0000256" key="4">
    <source>
        <dbReference type="ARBA" id="ARBA00022801"/>
    </source>
</evidence>
<dbReference type="AlphaFoldDB" id="U7UYR5"/>
<evidence type="ECO:0000313" key="12">
    <source>
        <dbReference type="Proteomes" id="UP000017174"/>
    </source>
</evidence>
<dbReference type="Proteomes" id="UP000017174">
    <property type="component" value="Unassembled WGS sequence"/>
</dbReference>
<keyword evidence="3 10" id="KW-0255">Endonuclease</keyword>
<dbReference type="PANTHER" id="PTHR34353:SF2">
    <property type="entry name" value="CRISPR-ASSOCIATED ENDONUCLEASE CAS1 1"/>
    <property type="match status" value="1"/>
</dbReference>
<keyword evidence="8 10" id="KW-0464">Manganese</keyword>
<dbReference type="GO" id="GO:0016787">
    <property type="term" value="F:hydrolase activity"/>
    <property type="evidence" value="ECO:0007669"/>
    <property type="project" value="UniProtKB-KW"/>
</dbReference>
<feature type="binding site" evidence="10">
    <location>
        <position position="145"/>
    </location>
    <ligand>
        <name>Mn(2+)</name>
        <dbReference type="ChEBI" id="CHEBI:29035"/>
    </ligand>
</feature>
<dbReference type="PANTHER" id="PTHR34353">
    <property type="entry name" value="CRISPR-ASSOCIATED ENDONUCLEASE CAS1 1"/>
    <property type="match status" value="1"/>
</dbReference>
<comment type="cofactor">
    <cofactor evidence="10">
        <name>Mg(2+)</name>
        <dbReference type="ChEBI" id="CHEBI:18420"/>
    </cofactor>
    <cofactor evidence="10">
        <name>Mn(2+)</name>
        <dbReference type="ChEBI" id="CHEBI:29035"/>
    </cofactor>
</comment>
<dbReference type="InterPro" id="IPR042206">
    <property type="entry name" value="CRISPR-assoc_Cas1_C"/>
</dbReference>
<comment type="subunit">
    <text evidence="9 10">Homodimer, forms a heterotetramer with a Cas2 homodimer.</text>
</comment>
<dbReference type="GO" id="GO:0003677">
    <property type="term" value="F:DNA binding"/>
    <property type="evidence" value="ECO:0007669"/>
    <property type="project" value="UniProtKB-KW"/>
</dbReference>
<dbReference type="EMBL" id="AXZG01000075">
    <property type="protein sequence ID" value="ERT63598.1"/>
    <property type="molecule type" value="Genomic_DNA"/>
</dbReference>
<keyword evidence="2 10" id="KW-0479">Metal-binding</keyword>
<evidence type="ECO:0000256" key="10">
    <source>
        <dbReference type="HAMAP-Rule" id="MF_01470"/>
    </source>
</evidence>
<evidence type="ECO:0000256" key="6">
    <source>
        <dbReference type="ARBA" id="ARBA00023118"/>
    </source>
</evidence>
<reference evidence="11 12" key="1">
    <citation type="submission" date="2013-08" db="EMBL/GenBank/DDBJ databases">
        <authorList>
            <person name="Weinstock G."/>
            <person name="Sodergren E."/>
            <person name="Wylie T."/>
            <person name="Fulton L."/>
            <person name="Fulton R."/>
            <person name="Fronick C."/>
            <person name="O'Laughlin M."/>
            <person name="Godfrey J."/>
            <person name="Miner T."/>
            <person name="Herter B."/>
            <person name="Appelbaum E."/>
            <person name="Cordes M."/>
            <person name="Lek S."/>
            <person name="Wollam A."/>
            <person name="Pepin K.H."/>
            <person name="Palsikar V.B."/>
            <person name="Mitreva M."/>
            <person name="Wilson R.K."/>
        </authorList>
    </citation>
    <scope>NUCLEOTIDE SEQUENCE [LARGE SCALE GENOMIC DNA]</scope>
    <source>
        <strain evidence="11 12">F0184</strain>
    </source>
</reference>
<dbReference type="HOGENOM" id="CLU_055263_0_0_11"/>
<protein>
    <recommendedName>
        <fullName evidence="10">CRISPR-associated endonuclease Cas1</fullName>
        <ecNumber evidence="10">3.1.-.-</ecNumber>
    </recommendedName>
</protein>
<dbReference type="InterPro" id="IPR019855">
    <property type="entry name" value="CRISPR-assoc_Cas1_NMENI"/>
</dbReference>
<dbReference type="PATRIC" id="fig|888019.4.peg.2199"/>
<dbReference type="NCBIfam" id="TIGR00287">
    <property type="entry name" value="cas1"/>
    <property type="match status" value="1"/>
</dbReference>
<dbReference type="InterPro" id="IPR002729">
    <property type="entry name" value="CRISPR-assoc_Cas1"/>
</dbReference>
<dbReference type="InterPro" id="IPR050646">
    <property type="entry name" value="Cas1"/>
</dbReference>
<evidence type="ECO:0000256" key="1">
    <source>
        <dbReference type="ARBA" id="ARBA00022722"/>
    </source>
</evidence>
<dbReference type="HAMAP" id="MF_01470">
    <property type="entry name" value="Cas1"/>
    <property type="match status" value="1"/>
</dbReference>
<comment type="caution">
    <text evidence="11">The sequence shown here is derived from an EMBL/GenBank/DDBJ whole genome shotgun (WGS) entry which is preliminary data.</text>
</comment>
<comment type="similarity">
    <text evidence="10">Belongs to the CRISPR-associated endonuclease Cas1 family.</text>
</comment>
<keyword evidence="7 10" id="KW-0238">DNA-binding</keyword>
<evidence type="ECO:0000256" key="9">
    <source>
        <dbReference type="ARBA" id="ARBA00038592"/>
    </source>
</evidence>
<evidence type="ECO:0000256" key="8">
    <source>
        <dbReference type="ARBA" id="ARBA00023211"/>
    </source>
</evidence>
<proteinExistence type="inferred from homology"/>
<evidence type="ECO:0000256" key="5">
    <source>
        <dbReference type="ARBA" id="ARBA00022842"/>
    </source>
</evidence>
<keyword evidence="6 10" id="KW-0051">Antiviral defense</keyword>
<evidence type="ECO:0000313" key="11">
    <source>
        <dbReference type="EMBL" id="ERT63598.1"/>
    </source>
</evidence>
<dbReference type="GO" id="GO:0004520">
    <property type="term" value="F:DNA endonuclease activity"/>
    <property type="evidence" value="ECO:0007669"/>
    <property type="project" value="InterPro"/>
</dbReference>
<keyword evidence="4 10" id="KW-0378">Hydrolase</keyword>
<name>U7UYR5_9MICC</name>
<dbReference type="GO" id="GO:0051607">
    <property type="term" value="P:defense response to virus"/>
    <property type="evidence" value="ECO:0007669"/>
    <property type="project" value="UniProtKB-UniRule"/>
</dbReference>
<keyword evidence="1 10" id="KW-0540">Nuclease</keyword>
<organism evidence="11 12">
    <name type="scientific">Rothia aeria F0184</name>
    <dbReference type="NCBI Taxonomy" id="888019"/>
    <lineage>
        <taxon>Bacteria</taxon>
        <taxon>Bacillati</taxon>
        <taxon>Actinomycetota</taxon>
        <taxon>Actinomycetes</taxon>
        <taxon>Micrococcales</taxon>
        <taxon>Micrococcaceae</taxon>
        <taxon>Rothia</taxon>
    </lineage>
</organism>
<evidence type="ECO:0000256" key="7">
    <source>
        <dbReference type="ARBA" id="ARBA00023125"/>
    </source>
</evidence>